<dbReference type="EMBL" id="MKKU01001256">
    <property type="protein sequence ID" value="RNE96493.1"/>
    <property type="molecule type" value="Genomic_DNA"/>
</dbReference>
<reference evidence="2 3" key="1">
    <citation type="journal article" date="2018" name="BMC Genomics">
        <title>Genomic comparison of Trypanosoma conorhini and Trypanosoma rangeli to Trypanosoma cruzi strains of high and low virulence.</title>
        <authorList>
            <person name="Bradwell K.R."/>
            <person name="Koparde V.N."/>
            <person name="Matveyev A.V."/>
            <person name="Serrano M.G."/>
            <person name="Alves J.M."/>
            <person name="Parikh H."/>
            <person name="Huang B."/>
            <person name="Lee V."/>
            <person name="Espinosa-Alvarez O."/>
            <person name="Ortiz P.A."/>
            <person name="Costa-Martins A.G."/>
            <person name="Teixeira M.M."/>
            <person name="Buck G.A."/>
        </authorList>
    </citation>
    <scope>NUCLEOTIDE SEQUENCE [LARGE SCALE GENOMIC DNA]</scope>
    <source>
        <strain evidence="2 3">025E</strain>
    </source>
</reference>
<feature type="region of interest" description="Disordered" evidence="1">
    <location>
        <begin position="1"/>
        <end position="132"/>
    </location>
</feature>
<organism evidence="2 3">
    <name type="scientific">Trypanosoma conorhini</name>
    <dbReference type="NCBI Taxonomy" id="83891"/>
    <lineage>
        <taxon>Eukaryota</taxon>
        <taxon>Discoba</taxon>
        <taxon>Euglenozoa</taxon>
        <taxon>Kinetoplastea</taxon>
        <taxon>Metakinetoplastina</taxon>
        <taxon>Trypanosomatida</taxon>
        <taxon>Trypanosomatidae</taxon>
        <taxon>Trypanosoma</taxon>
    </lineage>
</organism>
<evidence type="ECO:0000256" key="1">
    <source>
        <dbReference type="SAM" id="MobiDB-lite"/>
    </source>
</evidence>
<evidence type="ECO:0000313" key="3">
    <source>
        <dbReference type="Proteomes" id="UP000284403"/>
    </source>
</evidence>
<name>A0A3R7MWP7_9TRYP</name>
<dbReference type="AlphaFoldDB" id="A0A3R7MWP7"/>
<dbReference type="RefSeq" id="XP_029223351.1">
    <property type="nucleotide sequence ID" value="XM_029376532.1"/>
</dbReference>
<sequence length="132" mass="14123">LFCPPPPLLPPPSRPNECRRPAAAASTGPLQPARDEGEVVRPQSRRVSSAFPASQPPRSRLRNRNPARPSVGTGADPQPPVASSRTAPRARLRFFAVPPQRKGGKRVRRRGSVAPHPPPAQFTRCATAAHGA</sequence>
<feature type="compositionally biased region" description="Pro residues" evidence="1">
    <location>
        <begin position="1"/>
        <end position="14"/>
    </location>
</feature>
<dbReference type="Proteomes" id="UP000284403">
    <property type="component" value="Unassembled WGS sequence"/>
</dbReference>
<keyword evidence="3" id="KW-1185">Reference proteome</keyword>
<comment type="caution">
    <text evidence="2">The sequence shown here is derived from an EMBL/GenBank/DDBJ whole genome shotgun (WGS) entry which is preliminary data.</text>
</comment>
<gene>
    <name evidence="2" type="ORF">Tco025E_09722</name>
</gene>
<dbReference type="GeneID" id="40323333"/>
<proteinExistence type="predicted"/>
<protein>
    <submittedName>
        <fullName evidence="2">Uncharacterized protein</fullName>
    </submittedName>
</protein>
<evidence type="ECO:0000313" key="2">
    <source>
        <dbReference type="EMBL" id="RNE96493.1"/>
    </source>
</evidence>
<feature type="compositionally biased region" description="Basic residues" evidence="1">
    <location>
        <begin position="102"/>
        <end position="111"/>
    </location>
</feature>
<accession>A0A3R7MWP7</accession>
<feature type="non-terminal residue" evidence="2">
    <location>
        <position position="1"/>
    </location>
</feature>